<dbReference type="InterPro" id="IPR002293">
    <property type="entry name" value="AA/rel_permease1"/>
</dbReference>
<dbReference type="Pfam" id="PF13520">
    <property type="entry name" value="AA_permease_2"/>
    <property type="match status" value="1"/>
</dbReference>
<feature type="transmembrane region" description="Helical" evidence="6">
    <location>
        <begin position="106"/>
        <end position="130"/>
    </location>
</feature>
<reference evidence="7 8" key="1">
    <citation type="submission" date="2019-06" db="EMBL/GenBank/DDBJ databases">
        <title>Rhodococcus spaelei sp. nov., isolated from a cave.</title>
        <authorList>
            <person name="Lee S.D."/>
        </authorList>
    </citation>
    <scope>NUCLEOTIDE SEQUENCE [LARGE SCALE GENOMIC DNA]</scope>
    <source>
        <strain evidence="7 8">C9-5</strain>
    </source>
</reference>
<dbReference type="EMBL" id="VIGH01000007">
    <property type="protein sequence ID" value="TQF67126.1"/>
    <property type="molecule type" value="Genomic_DNA"/>
</dbReference>
<organism evidence="7 8">
    <name type="scientific">Rhodococcus spelaei</name>
    <dbReference type="NCBI Taxonomy" id="2546320"/>
    <lineage>
        <taxon>Bacteria</taxon>
        <taxon>Bacillati</taxon>
        <taxon>Actinomycetota</taxon>
        <taxon>Actinomycetes</taxon>
        <taxon>Mycobacteriales</taxon>
        <taxon>Nocardiaceae</taxon>
        <taxon>Rhodococcus</taxon>
    </lineage>
</organism>
<name>A0A541B4A5_9NOCA</name>
<feature type="transmembrane region" description="Helical" evidence="6">
    <location>
        <begin position="150"/>
        <end position="168"/>
    </location>
</feature>
<keyword evidence="4 6" id="KW-1133">Transmembrane helix</keyword>
<sequence>MEARSPDCTNLPRVIDDAAGAAKGLRAGALSLTSSVVIGVASAGPAYSIAATLGLVVAAVGLQAPIVALLAFVPILFAALGYKELNAADPDCGTTFVWATRAFGPAWGWMSGWAIVVADVLVMASLAQVAGQYTFLMLGAEGIGHDPTSVWVLALGVVFMIAMTFLCFRGIDISARFQSVLLTVEFVALVVFAAVALVRVWLGTAGAGALTPQWSWFNPFEIGSFSTFVNAILLMVFIYWGWDSVVSVNEETVDARRTPGRSAVISTVVLVALYVLVTVAAQSFAGVGEDGTGLANPEHFDDFFAALGTAVFGEGMLGQVLTHVLLLMILTSAIASTQTTILPTARTTLSMGVFKALPDSFARVHPRFLTPTVSTLAMGAVSAALYVVFNFVSDGGLIFDAVSAVGISVGFYYGMTGVACAWLYRHTLRRSTRDLVVRGIFPLLGGAMLLFAAGWTAVTSFSGTSGETSWAMPFAPHWHIGGVFILGVGSMALGLPLMWWWRSRERAFFDGETIGRGLPERERAPVS</sequence>
<evidence type="ECO:0000256" key="5">
    <source>
        <dbReference type="ARBA" id="ARBA00023136"/>
    </source>
</evidence>
<proteinExistence type="predicted"/>
<feature type="transmembrane region" description="Helical" evidence="6">
    <location>
        <begin position="263"/>
        <end position="284"/>
    </location>
</feature>
<feature type="transmembrane region" description="Helical" evidence="6">
    <location>
        <begin position="368"/>
        <end position="389"/>
    </location>
</feature>
<evidence type="ECO:0000256" key="1">
    <source>
        <dbReference type="ARBA" id="ARBA00004651"/>
    </source>
</evidence>
<feature type="transmembrane region" description="Helical" evidence="6">
    <location>
        <begin position="401"/>
        <end position="424"/>
    </location>
</feature>
<dbReference type="PANTHER" id="PTHR42770:SF16">
    <property type="entry name" value="AMINO ACID PERMEASE"/>
    <property type="match status" value="1"/>
</dbReference>
<dbReference type="GO" id="GO:0005886">
    <property type="term" value="C:plasma membrane"/>
    <property type="evidence" value="ECO:0007669"/>
    <property type="project" value="UniProtKB-SubCell"/>
</dbReference>
<evidence type="ECO:0000256" key="3">
    <source>
        <dbReference type="ARBA" id="ARBA00022692"/>
    </source>
</evidence>
<feature type="transmembrane region" description="Helical" evidence="6">
    <location>
        <begin position="436"/>
        <end position="458"/>
    </location>
</feature>
<feature type="transmembrane region" description="Helical" evidence="6">
    <location>
        <begin position="222"/>
        <end position="242"/>
    </location>
</feature>
<dbReference type="Gene3D" id="1.20.1740.10">
    <property type="entry name" value="Amino acid/polyamine transporter I"/>
    <property type="match status" value="1"/>
</dbReference>
<dbReference type="Proteomes" id="UP000316256">
    <property type="component" value="Unassembled WGS sequence"/>
</dbReference>
<feature type="transmembrane region" description="Helical" evidence="6">
    <location>
        <begin position="478"/>
        <end position="501"/>
    </location>
</feature>
<accession>A0A541B4A5</accession>
<evidence type="ECO:0000313" key="8">
    <source>
        <dbReference type="Proteomes" id="UP000316256"/>
    </source>
</evidence>
<gene>
    <name evidence="7" type="ORF">FK531_16265</name>
</gene>
<dbReference type="InterPro" id="IPR050367">
    <property type="entry name" value="APC_superfamily"/>
</dbReference>
<keyword evidence="5 6" id="KW-0472">Membrane</keyword>
<protein>
    <submittedName>
        <fullName evidence="7">APC family permease</fullName>
    </submittedName>
</protein>
<dbReference type="GO" id="GO:0022857">
    <property type="term" value="F:transmembrane transporter activity"/>
    <property type="evidence" value="ECO:0007669"/>
    <property type="project" value="InterPro"/>
</dbReference>
<feature type="transmembrane region" description="Helical" evidence="6">
    <location>
        <begin position="36"/>
        <end position="60"/>
    </location>
</feature>
<comment type="caution">
    <text evidence="7">The sequence shown here is derived from an EMBL/GenBank/DDBJ whole genome shotgun (WGS) entry which is preliminary data.</text>
</comment>
<dbReference type="OrthoDB" id="138827at2"/>
<feature type="transmembrane region" description="Helical" evidence="6">
    <location>
        <begin position="66"/>
        <end position="85"/>
    </location>
</feature>
<keyword evidence="3 6" id="KW-0812">Transmembrane</keyword>
<feature type="transmembrane region" description="Helical" evidence="6">
    <location>
        <begin position="180"/>
        <end position="202"/>
    </location>
</feature>
<dbReference type="PANTHER" id="PTHR42770">
    <property type="entry name" value="AMINO ACID TRANSPORTER-RELATED"/>
    <property type="match status" value="1"/>
</dbReference>
<dbReference type="PIRSF" id="PIRSF006060">
    <property type="entry name" value="AA_transporter"/>
    <property type="match status" value="1"/>
</dbReference>
<keyword evidence="8" id="KW-1185">Reference proteome</keyword>
<evidence type="ECO:0000256" key="6">
    <source>
        <dbReference type="SAM" id="Phobius"/>
    </source>
</evidence>
<evidence type="ECO:0000256" key="4">
    <source>
        <dbReference type="ARBA" id="ARBA00022989"/>
    </source>
</evidence>
<keyword evidence="2" id="KW-1003">Cell membrane</keyword>
<evidence type="ECO:0000256" key="2">
    <source>
        <dbReference type="ARBA" id="ARBA00022475"/>
    </source>
</evidence>
<comment type="subcellular location">
    <subcellularLocation>
        <location evidence="1">Cell membrane</location>
        <topology evidence="1">Multi-pass membrane protein</topology>
    </subcellularLocation>
</comment>
<feature type="transmembrane region" description="Helical" evidence="6">
    <location>
        <begin position="304"/>
        <end position="330"/>
    </location>
</feature>
<evidence type="ECO:0000313" key="7">
    <source>
        <dbReference type="EMBL" id="TQF67126.1"/>
    </source>
</evidence>
<dbReference type="AlphaFoldDB" id="A0A541B4A5"/>